<keyword evidence="3 12" id="KW-0479">Metal-binding</keyword>
<keyword evidence="8 12" id="KW-0067">ATP-binding</keyword>
<evidence type="ECO:0000256" key="11">
    <source>
        <dbReference type="ARBA" id="ARBA00048988"/>
    </source>
</evidence>
<keyword evidence="1 12" id="KW-0639">Primosome</keyword>
<comment type="catalytic activity">
    <reaction evidence="12">
        <text>Couples ATP hydrolysis with the unwinding of duplex DNA by translocating in the 3'-5' direction.</text>
        <dbReference type="EC" id="5.6.2.4"/>
    </reaction>
</comment>
<comment type="similarity">
    <text evidence="12">Belongs to the helicase family. PriA subfamily.</text>
</comment>
<dbReference type="Gene3D" id="3.40.50.300">
    <property type="entry name" value="P-loop containing nucleotide triphosphate hydrolases"/>
    <property type="match status" value="2"/>
</dbReference>
<keyword evidence="2 12" id="KW-0235">DNA replication</keyword>
<dbReference type="SUPFAM" id="SSF52540">
    <property type="entry name" value="P-loop containing nucleoside triphosphate hydrolases"/>
    <property type="match status" value="2"/>
</dbReference>
<dbReference type="InterPro" id="IPR001650">
    <property type="entry name" value="Helicase_C-like"/>
</dbReference>
<dbReference type="CDD" id="cd17929">
    <property type="entry name" value="DEXHc_priA"/>
    <property type="match status" value="1"/>
</dbReference>
<dbReference type="EMBL" id="DVML01000010">
    <property type="protein sequence ID" value="HIU22286.1"/>
    <property type="molecule type" value="Genomic_DNA"/>
</dbReference>
<evidence type="ECO:0000313" key="16">
    <source>
        <dbReference type="Proteomes" id="UP000824087"/>
    </source>
</evidence>
<comment type="subunit">
    <text evidence="12">Component of the replication restart primosome.</text>
</comment>
<dbReference type="GO" id="GO:0005524">
    <property type="term" value="F:ATP binding"/>
    <property type="evidence" value="ECO:0007669"/>
    <property type="project" value="UniProtKB-UniRule"/>
</dbReference>
<dbReference type="InterPro" id="IPR041236">
    <property type="entry name" value="PriA_C"/>
</dbReference>
<dbReference type="InterPro" id="IPR041222">
    <property type="entry name" value="PriA_3primeBD"/>
</dbReference>
<evidence type="ECO:0000313" key="15">
    <source>
        <dbReference type="EMBL" id="HIU22286.1"/>
    </source>
</evidence>
<dbReference type="AlphaFoldDB" id="A0A9D1HTK2"/>
<dbReference type="Pfam" id="PF00271">
    <property type="entry name" value="Helicase_C"/>
    <property type="match status" value="1"/>
</dbReference>
<keyword evidence="4 12" id="KW-0547">Nucleotide-binding</keyword>
<gene>
    <name evidence="12 15" type="primary">priA</name>
    <name evidence="15" type="ORF">IAD49_01755</name>
</gene>
<dbReference type="InterPro" id="IPR040498">
    <property type="entry name" value="PriA_CRR"/>
</dbReference>
<name>A0A9D1HTK2_9BACT</name>
<dbReference type="SMART" id="SM00490">
    <property type="entry name" value="HELICc"/>
    <property type="match status" value="1"/>
</dbReference>
<accession>A0A9D1HTK2</accession>
<dbReference type="InterPro" id="IPR011545">
    <property type="entry name" value="DEAD/DEAH_box_helicase_dom"/>
</dbReference>
<comment type="catalytic activity">
    <reaction evidence="11 12">
        <text>ATP + H2O = ADP + phosphate + H(+)</text>
        <dbReference type="Rhea" id="RHEA:13065"/>
        <dbReference type="ChEBI" id="CHEBI:15377"/>
        <dbReference type="ChEBI" id="CHEBI:15378"/>
        <dbReference type="ChEBI" id="CHEBI:30616"/>
        <dbReference type="ChEBI" id="CHEBI:43474"/>
        <dbReference type="ChEBI" id="CHEBI:456216"/>
        <dbReference type="EC" id="5.6.2.4"/>
    </reaction>
</comment>
<dbReference type="Proteomes" id="UP000824087">
    <property type="component" value="Unassembled WGS sequence"/>
</dbReference>
<feature type="binding site" evidence="12">
    <location>
        <position position="431"/>
    </location>
    <ligand>
        <name>Zn(2+)</name>
        <dbReference type="ChEBI" id="CHEBI:29105"/>
        <label>1</label>
    </ligand>
</feature>
<keyword evidence="7 12" id="KW-0862">Zinc</keyword>
<comment type="function">
    <text evidence="12">Initiates the restart of stalled replication forks, which reloads the replicative helicase on sites other than the origin of replication. Recognizes and binds to abandoned replication forks and remodels them to uncover a helicase loading site. Promotes assembly of the primosome at these replication forks.</text>
</comment>
<feature type="binding site" evidence="12">
    <location>
        <position position="440"/>
    </location>
    <ligand>
        <name>Zn(2+)</name>
        <dbReference type="ChEBI" id="CHEBI:29105"/>
        <label>2</label>
    </ligand>
</feature>
<keyword evidence="9 12" id="KW-0238">DNA-binding</keyword>
<feature type="binding site" evidence="12">
    <location>
        <position position="458"/>
    </location>
    <ligand>
        <name>Zn(2+)</name>
        <dbReference type="ChEBI" id="CHEBI:29105"/>
        <label>2</label>
    </ligand>
</feature>
<dbReference type="GO" id="GO:0006269">
    <property type="term" value="P:DNA replication, synthesis of primer"/>
    <property type="evidence" value="ECO:0007669"/>
    <property type="project" value="UniProtKB-KW"/>
</dbReference>
<organism evidence="15 16">
    <name type="scientific">Candidatus Fimihabitans intestinipullorum</name>
    <dbReference type="NCBI Taxonomy" id="2840820"/>
    <lineage>
        <taxon>Bacteria</taxon>
        <taxon>Bacillati</taxon>
        <taxon>Mycoplasmatota</taxon>
        <taxon>Mycoplasmatota incertae sedis</taxon>
        <taxon>Candidatus Fimihabitans</taxon>
    </lineage>
</organism>
<dbReference type="Gene3D" id="3.40.1440.60">
    <property type="entry name" value="PriA, 3(prime) DNA-binding domain"/>
    <property type="match status" value="1"/>
</dbReference>
<keyword evidence="10 12" id="KW-0413">Isomerase</keyword>
<dbReference type="NCBIfam" id="TIGR00595">
    <property type="entry name" value="priA"/>
    <property type="match status" value="1"/>
</dbReference>
<feature type="binding site" evidence="12">
    <location>
        <position position="443"/>
    </location>
    <ligand>
        <name>Zn(2+)</name>
        <dbReference type="ChEBI" id="CHEBI:29105"/>
        <label>2</label>
    </ligand>
</feature>
<evidence type="ECO:0000259" key="14">
    <source>
        <dbReference type="PROSITE" id="PS51194"/>
    </source>
</evidence>
<sequence length="722" mass="83083">MIAEVLTESKAKNLDQTFSYLVPESMEQKLKVGCRVRVPFGRQTLEGFVTALLEEQNGTYELKEIETMIDEKPVLTEELLKLGDYMSKKTLSKKVFCYQTMLPTALKAREGFSVPKKYQTYLKINKVSGNETPLQKKILDLFQTRTCIEKKEACAISSSAVQTLLKKEVLIEFKEEVYRLQDEVETLEKPFSLTEEQEKVWEDVVSHRSQFYPCLLHGVTGSGKTEVYMQWIGEVVKEGKEAIVLVPEISLTPQMVDHFKKRFGSDIAILHSRLSQGEKYDEWRKIENGEVHIVIGARSAIFAPFTNLGMIIIDEEHSMTYKQENHPKYHAIDIALKRGQYYQIPVILGSATPQIESYTRAKTGIYHLLEMHHRVSSNLPEVIRIDMRKEIKKGHSILSSALEEAIQDRLEKKEQTILLLNRRGYQTVISCHHCGFVHNCPNCDIPLTYHKTSHTMRCHYCGYGTRLLTECPVCHEHDINGRGLGTEKLVEMIEEHYPNARVIRMDIDTTTRKGSHEKIIRAFQNHEYDILIGTQMIAKGLDFPNVTLVGVINGDASLNLPDFRSAERTFQLLNQVAGRAGRAEKPGKVMIQAFNIDHYSIKTAAKHDYQAFYQQEMSLRKKLGYPPYQNLALIKMTGKDEKEVWKEITKIAKYLRKENEKDQIILGPNASSMPKVNQIYSVQIMIKYKHTKPLLQMCHFLIDLYQPHRKVNLDIDLSPMRL</sequence>
<dbReference type="GO" id="GO:0043138">
    <property type="term" value="F:3'-5' DNA helicase activity"/>
    <property type="evidence" value="ECO:0007669"/>
    <property type="project" value="UniProtKB-EC"/>
</dbReference>
<dbReference type="HAMAP" id="MF_00983">
    <property type="entry name" value="PriA"/>
    <property type="match status" value="1"/>
</dbReference>
<dbReference type="EC" id="5.6.2.4" evidence="12"/>
<dbReference type="GO" id="GO:0006270">
    <property type="term" value="P:DNA replication initiation"/>
    <property type="evidence" value="ECO:0007669"/>
    <property type="project" value="TreeGrafter"/>
</dbReference>
<feature type="binding site" evidence="12">
    <location>
        <position position="471"/>
    </location>
    <ligand>
        <name>Zn(2+)</name>
        <dbReference type="ChEBI" id="CHEBI:29105"/>
        <label>1</label>
    </ligand>
</feature>
<dbReference type="GO" id="GO:1990077">
    <property type="term" value="C:primosome complex"/>
    <property type="evidence" value="ECO:0007669"/>
    <property type="project" value="UniProtKB-UniRule"/>
</dbReference>
<dbReference type="InterPro" id="IPR042115">
    <property type="entry name" value="PriA_3primeBD_sf"/>
</dbReference>
<dbReference type="Pfam" id="PF00270">
    <property type="entry name" value="DEAD"/>
    <property type="match status" value="1"/>
</dbReference>
<dbReference type="Pfam" id="PF17764">
    <property type="entry name" value="PriA_3primeBD"/>
    <property type="match status" value="1"/>
</dbReference>
<dbReference type="InterPro" id="IPR027417">
    <property type="entry name" value="P-loop_NTPase"/>
</dbReference>
<dbReference type="PROSITE" id="PS51192">
    <property type="entry name" value="HELICASE_ATP_BIND_1"/>
    <property type="match status" value="1"/>
</dbReference>
<dbReference type="GO" id="GO:0006302">
    <property type="term" value="P:double-strand break repair"/>
    <property type="evidence" value="ECO:0007669"/>
    <property type="project" value="InterPro"/>
</dbReference>
<dbReference type="Pfam" id="PF18319">
    <property type="entry name" value="Zn_ribbon_PriA"/>
    <property type="match status" value="1"/>
</dbReference>
<dbReference type="GO" id="GO:0016787">
    <property type="term" value="F:hydrolase activity"/>
    <property type="evidence" value="ECO:0007669"/>
    <property type="project" value="UniProtKB-KW"/>
</dbReference>
<dbReference type="GO" id="GO:0006310">
    <property type="term" value="P:DNA recombination"/>
    <property type="evidence" value="ECO:0007669"/>
    <property type="project" value="InterPro"/>
</dbReference>
<protein>
    <recommendedName>
        <fullName evidence="12">Replication restart protein PriA</fullName>
    </recommendedName>
    <alternativeName>
        <fullName evidence="12">ATP-dependent DNA helicase PriA</fullName>
        <ecNumber evidence="12">5.6.2.4</ecNumber>
    </alternativeName>
    <alternativeName>
        <fullName evidence="12">DNA 3'-5' helicase PriA</fullName>
    </alternativeName>
</protein>
<evidence type="ECO:0000256" key="12">
    <source>
        <dbReference type="HAMAP-Rule" id="MF_00983"/>
    </source>
</evidence>
<dbReference type="InterPro" id="IPR005259">
    <property type="entry name" value="PriA"/>
</dbReference>
<dbReference type="FunFam" id="3.40.1440.60:FF:000001">
    <property type="entry name" value="Primosomal protein N"/>
    <property type="match status" value="1"/>
</dbReference>
<keyword evidence="6 12" id="KW-0347">Helicase</keyword>
<dbReference type="GO" id="GO:0008270">
    <property type="term" value="F:zinc ion binding"/>
    <property type="evidence" value="ECO:0007669"/>
    <property type="project" value="UniProtKB-UniRule"/>
</dbReference>
<feature type="domain" description="Helicase C-terminal" evidence="14">
    <location>
        <begin position="463"/>
        <end position="620"/>
    </location>
</feature>
<evidence type="ECO:0000256" key="8">
    <source>
        <dbReference type="ARBA" id="ARBA00022840"/>
    </source>
</evidence>
<evidence type="ECO:0000256" key="3">
    <source>
        <dbReference type="ARBA" id="ARBA00022723"/>
    </source>
</evidence>
<evidence type="ECO:0000256" key="2">
    <source>
        <dbReference type="ARBA" id="ARBA00022705"/>
    </source>
</evidence>
<dbReference type="FunFam" id="3.40.50.300:FF:000489">
    <property type="entry name" value="Primosome assembly protein PriA"/>
    <property type="match status" value="1"/>
</dbReference>
<dbReference type="CDD" id="cd18804">
    <property type="entry name" value="SF2_C_priA"/>
    <property type="match status" value="1"/>
</dbReference>
<evidence type="ECO:0000256" key="1">
    <source>
        <dbReference type="ARBA" id="ARBA00022515"/>
    </source>
</evidence>
<dbReference type="PANTHER" id="PTHR30580:SF0">
    <property type="entry name" value="PRIMOSOMAL PROTEIN N"/>
    <property type="match status" value="1"/>
</dbReference>
<feature type="binding site" evidence="12">
    <location>
        <position position="474"/>
    </location>
    <ligand>
        <name>Zn(2+)</name>
        <dbReference type="ChEBI" id="CHEBI:29105"/>
        <label>1</label>
    </ligand>
</feature>
<dbReference type="PANTHER" id="PTHR30580">
    <property type="entry name" value="PRIMOSOMAL PROTEIN N"/>
    <property type="match status" value="1"/>
</dbReference>
<feature type="domain" description="Helicase ATP-binding" evidence="13">
    <location>
        <begin position="205"/>
        <end position="371"/>
    </location>
</feature>
<proteinExistence type="inferred from homology"/>
<comment type="caution">
    <text evidence="15">The sequence shown here is derived from an EMBL/GenBank/DDBJ whole genome shotgun (WGS) entry which is preliminary data.</text>
</comment>
<reference evidence="15" key="2">
    <citation type="journal article" date="2021" name="PeerJ">
        <title>Extensive microbial diversity within the chicken gut microbiome revealed by metagenomics and culture.</title>
        <authorList>
            <person name="Gilroy R."/>
            <person name="Ravi A."/>
            <person name="Getino M."/>
            <person name="Pursley I."/>
            <person name="Horton D.L."/>
            <person name="Alikhan N.F."/>
            <person name="Baker D."/>
            <person name="Gharbi K."/>
            <person name="Hall N."/>
            <person name="Watson M."/>
            <person name="Adriaenssens E.M."/>
            <person name="Foster-Nyarko E."/>
            <person name="Jarju S."/>
            <person name="Secka A."/>
            <person name="Antonio M."/>
            <person name="Oren A."/>
            <person name="Chaudhuri R.R."/>
            <person name="La Ragione R."/>
            <person name="Hildebrand F."/>
            <person name="Pallen M.J."/>
        </authorList>
    </citation>
    <scope>NUCLEOTIDE SEQUENCE</scope>
    <source>
        <strain evidence="15">CHK197-8231</strain>
    </source>
</reference>
<dbReference type="InterPro" id="IPR014001">
    <property type="entry name" value="Helicase_ATP-bd"/>
</dbReference>
<dbReference type="Pfam" id="PF18074">
    <property type="entry name" value="PriA_C"/>
    <property type="match status" value="1"/>
</dbReference>
<keyword evidence="5 12" id="KW-0378">Hydrolase</keyword>
<evidence type="ECO:0000256" key="6">
    <source>
        <dbReference type="ARBA" id="ARBA00022806"/>
    </source>
</evidence>
<evidence type="ECO:0000256" key="10">
    <source>
        <dbReference type="ARBA" id="ARBA00023235"/>
    </source>
</evidence>
<feature type="binding site" evidence="12">
    <location>
        <position position="434"/>
    </location>
    <ligand>
        <name>Zn(2+)</name>
        <dbReference type="ChEBI" id="CHEBI:29105"/>
        <label>1</label>
    </ligand>
</feature>
<dbReference type="GO" id="GO:0003677">
    <property type="term" value="F:DNA binding"/>
    <property type="evidence" value="ECO:0007669"/>
    <property type="project" value="UniProtKB-UniRule"/>
</dbReference>
<reference evidence="15" key="1">
    <citation type="submission" date="2020-10" db="EMBL/GenBank/DDBJ databases">
        <authorList>
            <person name="Gilroy R."/>
        </authorList>
    </citation>
    <scope>NUCLEOTIDE SEQUENCE</scope>
    <source>
        <strain evidence="15">CHK197-8231</strain>
    </source>
</reference>
<dbReference type="PROSITE" id="PS51194">
    <property type="entry name" value="HELICASE_CTER"/>
    <property type="match status" value="1"/>
</dbReference>
<comment type="cofactor">
    <cofactor evidence="12">
        <name>Zn(2+)</name>
        <dbReference type="ChEBI" id="CHEBI:29105"/>
    </cofactor>
    <text evidence="12">Binds 2 zinc ions per subunit.</text>
</comment>
<evidence type="ECO:0000259" key="13">
    <source>
        <dbReference type="PROSITE" id="PS51192"/>
    </source>
</evidence>
<evidence type="ECO:0000256" key="9">
    <source>
        <dbReference type="ARBA" id="ARBA00023125"/>
    </source>
</evidence>
<evidence type="ECO:0000256" key="7">
    <source>
        <dbReference type="ARBA" id="ARBA00022833"/>
    </source>
</evidence>
<feature type="binding site" evidence="12">
    <location>
        <position position="461"/>
    </location>
    <ligand>
        <name>Zn(2+)</name>
        <dbReference type="ChEBI" id="CHEBI:29105"/>
        <label>2</label>
    </ligand>
</feature>
<evidence type="ECO:0000256" key="4">
    <source>
        <dbReference type="ARBA" id="ARBA00022741"/>
    </source>
</evidence>
<dbReference type="SMART" id="SM00487">
    <property type="entry name" value="DEXDc"/>
    <property type="match status" value="1"/>
</dbReference>
<evidence type="ECO:0000256" key="5">
    <source>
        <dbReference type="ARBA" id="ARBA00022801"/>
    </source>
</evidence>